<feature type="region of interest" description="Disordered" evidence="5">
    <location>
        <begin position="220"/>
        <end position="260"/>
    </location>
</feature>
<dbReference type="Gene3D" id="1.10.10.10">
    <property type="entry name" value="Winged helix-like DNA-binding domain superfamily/Winged helix DNA-binding domain"/>
    <property type="match status" value="1"/>
</dbReference>
<dbReference type="InterPro" id="IPR005119">
    <property type="entry name" value="LysR_subst-bd"/>
</dbReference>
<organism evidence="7 8">
    <name type="scientific">Pseudomonas oryzihabitans</name>
    <dbReference type="NCBI Taxonomy" id="47885"/>
    <lineage>
        <taxon>Bacteria</taxon>
        <taxon>Pseudomonadati</taxon>
        <taxon>Pseudomonadota</taxon>
        <taxon>Gammaproteobacteria</taxon>
        <taxon>Pseudomonadales</taxon>
        <taxon>Pseudomonadaceae</taxon>
        <taxon>Pseudomonas</taxon>
    </lineage>
</organism>
<dbReference type="GO" id="GO:0003677">
    <property type="term" value="F:DNA binding"/>
    <property type="evidence" value="ECO:0007669"/>
    <property type="project" value="UniProtKB-KW"/>
</dbReference>
<evidence type="ECO:0000256" key="4">
    <source>
        <dbReference type="ARBA" id="ARBA00023163"/>
    </source>
</evidence>
<dbReference type="InterPro" id="IPR036388">
    <property type="entry name" value="WH-like_DNA-bd_sf"/>
</dbReference>
<comment type="caution">
    <text evidence="7">The sequence shown here is derived from an EMBL/GenBank/DDBJ whole genome shotgun (WGS) entry which is preliminary data.</text>
</comment>
<evidence type="ECO:0000313" key="7">
    <source>
        <dbReference type="EMBL" id="MDR6233138.1"/>
    </source>
</evidence>
<feature type="domain" description="HTH lysR-type" evidence="6">
    <location>
        <begin position="1"/>
        <end position="58"/>
    </location>
</feature>
<reference evidence="7" key="1">
    <citation type="submission" date="2023-08" db="EMBL/GenBank/DDBJ databases">
        <title>Functional and genomic diversity of the sorghum phyllosphere microbiome.</title>
        <authorList>
            <person name="Shade A."/>
        </authorList>
    </citation>
    <scope>NUCLEOTIDE SEQUENCE</scope>
    <source>
        <strain evidence="7">SORGH_AS_0201</strain>
    </source>
</reference>
<dbReference type="FunFam" id="1.10.10.10:FF:000001">
    <property type="entry name" value="LysR family transcriptional regulator"/>
    <property type="match status" value="1"/>
</dbReference>
<dbReference type="SUPFAM" id="SSF46785">
    <property type="entry name" value="Winged helix' DNA-binding domain"/>
    <property type="match status" value="1"/>
</dbReference>
<accession>A0AAJ2BUF2</accession>
<dbReference type="AlphaFoldDB" id="A0AAJ2BUF2"/>
<dbReference type="SUPFAM" id="SSF53850">
    <property type="entry name" value="Periplasmic binding protein-like II"/>
    <property type="match status" value="1"/>
</dbReference>
<evidence type="ECO:0000256" key="1">
    <source>
        <dbReference type="ARBA" id="ARBA00009437"/>
    </source>
</evidence>
<dbReference type="Pfam" id="PF00126">
    <property type="entry name" value="HTH_1"/>
    <property type="match status" value="1"/>
</dbReference>
<evidence type="ECO:0000313" key="8">
    <source>
        <dbReference type="Proteomes" id="UP001268036"/>
    </source>
</evidence>
<comment type="similarity">
    <text evidence="1">Belongs to the LysR transcriptional regulatory family.</text>
</comment>
<dbReference type="InterPro" id="IPR050950">
    <property type="entry name" value="HTH-type_LysR_regulators"/>
</dbReference>
<dbReference type="PANTHER" id="PTHR30419">
    <property type="entry name" value="HTH-TYPE TRANSCRIPTIONAL REGULATOR YBHD"/>
    <property type="match status" value="1"/>
</dbReference>
<evidence type="ECO:0000259" key="6">
    <source>
        <dbReference type="PROSITE" id="PS50931"/>
    </source>
</evidence>
<keyword evidence="4" id="KW-0804">Transcription</keyword>
<dbReference type="InterPro" id="IPR036390">
    <property type="entry name" value="WH_DNA-bd_sf"/>
</dbReference>
<evidence type="ECO:0000256" key="2">
    <source>
        <dbReference type="ARBA" id="ARBA00023015"/>
    </source>
</evidence>
<dbReference type="EMBL" id="JAVJAF010000001">
    <property type="protein sequence ID" value="MDR6233138.1"/>
    <property type="molecule type" value="Genomic_DNA"/>
</dbReference>
<dbReference type="Pfam" id="PF03466">
    <property type="entry name" value="LysR_substrate"/>
    <property type="match status" value="1"/>
</dbReference>
<dbReference type="GO" id="GO:0003700">
    <property type="term" value="F:DNA-binding transcription factor activity"/>
    <property type="evidence" value="ECO:0007669"/>
    <property type="project" value="InterPro"/>
</dbReference>
<name>A0AAJ2BUF2_9PSED</name>
<protein>
    <submittedName>
        <fullName evidence="7">DNA-binding transcriptional LysR family regulator</fullName>
    </submittedName>
</protein>
<evidence type="ECO:0000256" key="5">
    <source>
        <dbReference type="SAM" id="MobiDB-lite"/>
    </source>
</evidence>
<dbReference type="Proteomes" id="UP001268036">
    <property type="component" value="Unassembled WGS sequence"/>
</dbReference>
<feature type="compositionally biased region" description="Gly residues" evidence="5">
    <location>
        <begin position="232"/>
        <end position="245"/>
    </location>
</feature>
<dbReference type="PRINTS" id="PR00039">
    <property type="entry name" value="HTHLYSR"/>
</dbReference>
<sequence>MNLRMLRTFVEVVRQGGFSQAAPVVCLTQSTVSKAVKALEDDLGLPLLNRLGQGVELTAAGEILYRRALVLLAEQSDLLAELEALRGLKQGRLRIGLPPVGSGALFAALFATFRQRYPELDVELVEQGGQRLAESLAAGEVDLAAILMPVPEEFDYQEVRSEPLMVVLPARHPLAGRQRLDIRALATEPFILFEAGFALNAKILAACALVGVVPRVGGAQCPDRLHRRPGRGRAGPGLPAEGGGEAASPRSAGNGAPGRAQYRMAAGTGLAPERAPVPGRPGLAGPGEGAVRVILVLRGWLARPGPCAVGPGLRA</sequence>
<keyword evidence="2" id="KW-0805">Transcription regulation</keyword>
<evidence type="ECO:0000256" key="3">
    <source>
        <dbReference type="ARBA" id="ARBA00023125"/>
    </source>
</evidence>
<dbReference type="PANTHER" id="PTHR30419:SF8">
    <property type="entry name" value="NITROGEN ASSIMILATION TRANSCRIPTIONAL ACTIVATOR-RELATED"/>
    <property type="match status" value="1"/>
</dbReference>
<dbReference type="InterPro" id="IPR000847">
    <property type="entry name" value="LysR_HTH_N"/>
</dbReference>
<gene>
    <name evidence="7" type="ORF">QE440_000879</name>
</gene>
<dbReference type="PROSITE" id="PS50931">
    <property type="entry name" value="HTH_LYSR"/>
    <property type="match status" value="1"/>
</dbReference>
<dbReference type="GO" id="GO:0005829">
    <property type="term" value="C:cytosol"/>
    <property type="evidence" value="ECO:0007669"/>
    <property type="project" value="TreeGrafter"/>
</dbReference>
<proteinExistence type="inferred from homology"/>
<dbReference type="Gene3D" id="3.40.190.290">
    <property type="match status" value="1"/>
</dbReference>
<keyword evidence="3 7" id="KW-0238">DNA-binding</keyword>